<organism evidence="1">
    <name type="scientific">uncultured bacterium contig00038</name>
    <dbReference type="NCBI Taxonomy" id="1181526"/>
    <lineage>
        <taxon>Bacteria</taxon>
        <taxon>environmental samples</taxon>
    </lineage>
</organism>
<reference evidence="1" key="1">
    <citation type="submission" date="2012-03" db="EMBL/GenBank/DDBJ databases">
        <title>Functional metagenomics reveals considerable lignocellulase gene clusters in the gut microbiome of a wood-feeding higher termite.</title>
        <authorList>
            <person name="Liu N."/>
        </authorList>
    </citation>
    <scope>NUCLEOTIDE SEQUENCE</scope>
</reference>
<evidence type="ECO:0000313" key="1">
    <source>
        <dbReference type="EMBL" id="AGS53484.1"/>
    </source>
</evidence>
<sequence>MCSVANLPFLLQFDTANHRALKKKNFLLAMLDKFDNFG</sequence>
<name>A0A806KJV0_9BACT</name>
<accession>A0A806KJV0</accession>
<dbReference type="EMBL" id="JQ844234">
    <property type="protein sequence ID" value="AGS53484.1"/>
    <property type="molecule type" value="Genomic_DNA"/>
</dbReference>
<proteinExistence type="predicted"/>
<dbReference type="AlphaFoldDB" id="A0A806KJV0"/>
<protein>
    <submittedName>
        <fullName evidence="1">Uncharacterized protein</fullName>
    </submittedName>
</protein>